<sequence length="713" mass="78801">MFASCWISALTWSMGYDASAFSLSKAQVKTTIHVVRGLRFVYSGSISEILSTSAITLRSQVKPHLCRVKLGEELTWRKPPRSLRVTPAERPAAPSPYTGQEPIFSEGCSVHADPVPLQFRVRFSEGYAAHRGRCTLAVNPRTCTLTPLPDTDSPERVFRISREPLGPRSPSSPPCRSKITHPCAAKIGLFRMPDLPWRSRSVRRRSGVREALGSNPGSPTRARPLTTHTTAEGAMRQVRMSRAALDPGQQLSRTRFLIGGPRGVEWISPPRDPVHRNQSSGRRRLVTRMPAPTRSLPLTGTEFIRGLSTSAFIWCHIQPVKHKGDCKGERGKTLQMNAMPISQVQPINYITQPPFARMPRFPGNLALSDHVASHSSAAADSRAGVERGKRWEQYTHNHHLPNPARQGKLVSLSVSRLHERTWSRSAPPTHAWLHVEINAAPNHRQFSFQQDSYCRVTRRNVVYENITLARPISTPAEANRVQSPAGSTEFSQVGIVPDDAVGRRVFSVISRFPRPFIPAPLCIHSNDPHLAVRSRPNISSLFTAHSTDWPVCNSLQTGFQRLVFDLTVSLIWVWSVGNEITPEEEGSQQTTAITFPKLLCILWESNLDSRGRRPATVSLLASHQGDPGSIPGGITSNFRMWGSCRTTPLVGGFTRGSPVSPALSFRPCSVLILITPIGSQDLDVKSRPTPFSHSLDSLSGRSKTVPHTLNAVQ</sequence>
<proteinExistence type="predicted"/>
<reference evidence="2 3" key="1">
    <citation type="submission" date="2023-02" db="EMBL/GenBank/DDBJ databases">
        <title>LHISI_Scaffold_Assembly.</title>
        <authorList>
            <person name="Stuart O.P."/>
            <person name="Cleave R."/>
            <person name="Magrath M.J.L."/>
            <person name="Mikheyev A.S."/>
        </authorList>
    </citation>
    <scope>NUCLEOTIDE SEQUENCE [LARGE SCALE GENOMIC DNA]</scope>
    <source>
        <strain evidence="2">Daus_M_001</strain>
        <tissue evidence="2">Leg muscle</tissue>
    </source>
</reference>
<gene>
    <name evidence="2" type="ORF">PR048_030195</name>
</gene>
<comment type="caution">
    <text evidence="2">The sequence shown here is derived from an EMBL/GenBank/DDBJ whole genome shotgun (WGS) entry which is preliminary data.</text>
</comment>
<organism evidence="2 3">
    <name type="scientific">Dryococelus australis</name>
    <dbReference type="NCBI Taxonomy" id="614101"/>
    <lineage>
        <taxon>Eukaryota</taxon>
        <taxon>Metazoa</taxon>
        <taxon>Ecdysozoa</taxon>
        <taxon>Arthropoda</taxon>
        <taxon>Hexapoda</taxon>
        <taxon>Insecta</taxon>
        <taxon>Pterygota</taxon>
        <taxon>Neoptera</taxon>
        <taxon>Polyneoptera</taxon>
        <taxon>Phasmatodea</taxon>
        <taxon>Verophasmatodea</taxon>
        <taxon>Anareolatae</taxon>
        <taxon>Phasmatidae</taxon>
        <taxon>Eurycanthinae</taxon>
        <taxon>Dryococelus</taxon>
    </lineage>
</organism>
<dbReference type="Proteomes" id="UP001159363">
    <property type="component" value="Chromosome 13"/>
</dbReference>
<evidence type="ECO:0000313" key="3">
    <source>
        <dbReference type="Proteomes" id="UP001159363"/>
    </source>
</evidence>
<accession>A0ABQ9G891</accession>
<dbReference type="EMBL" id="JARBHB010000014">
    <property type="protein sequence ID" value="KAJ8868656.1"/>
    <property type="molecule type" value="Genomic_DNA"/>
</dbReference>
<name>A0ABQ9G891_9NEOP</name>
<protein>
    <submittedName>
        <fullName evidence="2">Uncharacterized protein</fullName>
    </submittedName>
</protein>
<evidence type="ECO:0000256" key="1">
    <source>
        <dbReference type="SAM" id="MobiDB-lite"/>
    </source>
</evidence>
<feature type="region of interest" description="Disordered" evidence="1">
    <location>
        <begin position="688"/>
        <end position="713"/>
    </location>
</feature>
<feature type="compositionally biased region" description="Polar residues" evidence="1">
    <location>
        <begin position="689"/>
        <end position="713"/>
    </location>
</feature>
<evidence type="ECO:0000313" key="2">
    <source>
        <dbReference type="EMBL" id="KAJ8868656.1"/>
    </source>
</evidence>
<keyword evidence="3" id="KW-1185">Reference proteome</keyword>